<accession>A0A0N4U7X3</accession>
<gene>
    <name evidence="1" type="ORF">DME_LOCUS7268</name>
</gene>
<dbReference type="WBParaSite" id="DME_0000310901-mRNA-1">
    <property type="protein sequence ID" value="DME_0000310901-mRNA-1"/>
    <property type="gene ID" value="DME_0000310901"/>
</dbReference>
<evidence type="ECO:0000313" key="4">
    <source>
        <dbReference type="WBParaSite" id="DME_0000310901-mRNA-1"/>
    </source>
</evidence>
<reference evidence="4" key="1">
    <citation type="submission" date="2017-02" db="UniProtKB">
        <authorList>
            <consortium name="WormBaseParasite"/>
        </authorList>
    </citation>
    <scope>IDENTIFICATION</scope>
</reference>
<dbReference type="AlphaFoldDB" id="A0A0N4U7X3"/>
<evidence type="ECO:0000313" key="2">
    <source>
        <dbReference type="Proteomes" id="UP000038040"/>
    </source>
</evidence>
<evidence type="ECO:0000313" key="3">
    <source>
        <dbReference type="Proteomes" id="UP000274756"/>
    </source>
</evidence>
<name>A0A0N4U7X3_DRAME</name>
<reference evidence="1 3" key="2">
    <citation type="submission" date="2018-11" db="EMBL/GenBank/DDBJ databases">
        <authorList>
            <consortium name="Pathogen Informatics"/>
        </authorList>
    </citation>
    <scope>NUCLEOTIDE SEQUENCE [LARGE SCALE GENOMIC DNA]</scope>
</reference>
<dbReference type="Proteomes" id="UP000038040">
    <property type="component" value="Unplaced"/>
</dbReference>
<dbReference type="EMBL" id="UYYG01001159">
    <property type="protein sequence ID" value="VDN57295.1"/>
    <property type="molecule type" value="Genomic_DNA"/>
</dbReference>
<dbReference type="Proteomes" id="UP000274756">
    <property type="component" value="Unassembled WGS sequence"/>
</dbReference>
<protein>
    <submittedName>
        <fullName evidence="4">SpoIID domain-containing protein</fullName>
    </submittedName>
</protein>
<dbReference type="OrthoDB" id="5815737at2759"/>
<keyword evidence="3" id="KW-1185">Reference proteome</keyword>
<proteinExistence type="predicted"/>
<evidence type="ECO:0000313" key="1">
    <source>
        <dbReference type="EMBL" id="VDN57295.1"/>
    </source>
</evidence>
<organism evidence="2 4">
    <name type="scientific">Dracunculus medinensis</name>
    <name type="common">Guinea worm</name>
    <dbReference type="NCBI Taxonomy" id="318479"/>
    <lineage>
        <taxon>Eukaryota</taxon>
        <taxon>Metazoa</taxon>
        <taxon>Ecdysozoa</taxon>
        <taxon>Nematoda</taxon>
        <taxon>Chromadorea</taxon>
        <taxon>Rhabditida</taxon>
        <taxon>Spirurina</taxon>
        <taxon>Dracunculoidea</taxon>
        <taxon>Dracunculidae</taxon>
        <taxon>Dracunculus</taxon>
    </lineage>
</organism>
<sequence length="120" mass="13303">MKKENDLGRNFYKVVVIGLLIAICVNTNDGAVSVMPVKLGTNVDIDFGKEVKAVRIDVNGERKHIVEDGALTEFGAKKFGGRAKFVDGKLTIDNLHRDDIIDFFYETDKYPMAITLSTGH</sequence>